<dbReference type="RefSeq" id="WP_158536619.1">
    <property type="nucleotide sequence ID" value="NZ_JAQMFO010000036.1"/>
</dbReference>
<name>A0AAW6BKM4_9GAMM</name>
<reference evidence="1" key="1">
    <citation type="submission" date="2023-01" db="EMBL/GenBank/DDBJ databases">
        <title>Genome sequencing of Photorhabdus bodei 09-20.</title>
        <authorList>
            <person name="Kalindamar S."/>
            <person name="Kumru S."/>
        </authorList>
    </citation>
    <scope>NUCLEOTIDE SEQUENCE</scope>
    <source>
        <strain evidence="1">09-20</strain>
    </source>
</reference>
<sequence>MSSIAAVLAAVNPLCVFADVFVHRLSTCQNRVLSITRGGGAACLRR</sequence>
<dbReference type="AlphaFoldDB" id="A0AAW6BKM4"/>
<comment type="caution">
    <text evidence="1">The sequence shown here is derived from an EMBL/GenBank/DDBJ whole genome shotgun (WGS) entry which is preliminary data.</text>
</comment>
<evidence type="ECO:0000313" key="1">
    <source>
        <dbReference type="EMBL" id="MDB6374068.1"/>
    </source>
</evidence>
<proteinExistence type="predicted"/>
<evidence type="ECO:0000313" key="2">
    <source>
        <dbReference type="Proteomes" id="UP001212996"/>
    </source>
</evidence>
<accession>A0AAW6BKM4</accession>
<protein>
    <submittedName>
        <fullName evidence="1">Uncharacterized protein</fullName>
    </submittedName>
</protein>
<organism evidence="1 2">
    <name type="scientific">Photorhabdus bodei</name>
    <dbReference type="NCBI Taxonomy" id="2029681"/>
    <lineage>
        <taxon>Bacteria</taxon>
        <taxon>Pseudomonadati</taxon>
        <taxon>Pseudomonadota</taxon>
        <taxon>Gammaproteobacteria</taxon>
        <taxon>Enterobacterales</taxon>
        <taxon>Morganellaceae</taxon>
        <taxon>Photorhabdus</taxon>
    </lineage>
</organism>
<dbReference type="Proteomes" id="UP001212996">
    <property type="component" value="Unassembled WGS sequence"/>
</dbReference>
<gene>
    <name evidence="1" type="ORF">PH362_19620</name>
</gene>
<dbReference type="EMBL" id="JAQMFO010000036">
    <property type="protein sequence ID" value="MDB6374068.1"/>
    <property type="molecule type" value="Genomic_DNA"/>
</dbReference>